<protein>
    <submittedName>
        <fullName evidence="5">IS3 family transposase</fullName>
    </submittedName>
</protein>
<dbReference type="InterPro" id="IPR025948">
    <property type="entry name" value="HTH-like_dom"/>
</dbReference>
<comment type="function">
    <text evidence="1">Involved in the transposition of the insertion sequence.</text>
</comment>
<dbReference type="KEGG" id="sphv:F9278_12590"/>
<dbReference type="InterPro" id="IPR002514">
    <property type="entry name" value="Transposase_8"/>
</dbReference>
<dbReference type="Proteomes" id="UP000327294">
    <property type="component" value="Chromosome"/>
</dbReference>
<feature type="coiled-coil region" evidence="2">
    <location>
        <begin position="72"/>
        <end position="99"/>
    </location>
</feature>
<dbReference type="GO" id="GO:0006313">
    <property type="term" value="P:DNA transposition"/>
    <property type="evidence" value="ECO:0007669"/>
    <property type="project" value="InterPro"/>
</dbReference>
<sequence>MVMKVYSAEFKADAVALYLSDPKNTFEGVGKDLGISRETLRNWVRAERARRGHVAGTSGSPRAAQTAEVTSDDVLKEENKQLRARIRELETEREILRRAAKYFAGGDQLVSRFQFVDDHRGAFGVKRLCRVLEVSRSGFYRWLKAASARMARAREDARLARRIREIHKESDGTYGIPRVTAELKAAGIDVNHKRVERVMRRIGLQGVHLRKKVRTTIPEPEAAPVPDLLRRGFTASEPNTKYVGDITYLPVGDGQFLYLATVLDLHSRRLAGWSIADHMRTELVTDALEAAARTRGGSLDGAVFHSDNGAQYASKEFAKVCSRLGVIRSRGAVGTSADNAAAESFNATLKRETLQGKKGWSGPREARLAVFRWVTRYNTRRRHSGLGYISPIAFEQRSVTLASAA</sequence>
<name>A0A5P8KI54_9ACTN</name>
<dbReference type="EMBL" id="CP045096">
    <property type="protein sequence ID" value="QFQ96917.1"/>
    <property type="molecule type" value="Genomic_DNA"/>
</dbReference>
<organism evidence="5 6">
    <name type="scientific">Streptomyces phaeolivaceus</name>
    <dbReference type="NCBI Taxonomy" id="2653200"/>
    <lineage>
        <taxon>Bacteria</taxon>
        <taxon>Bacillati</taxon>
        <taxon>Actinomycetota</taxon>
        <taxon>Actinomycetes</taxon>
        <taxon>Kitasatosporales</taxon>
        <taxon>Streptomycetaceae</taxon>
        <taxon>Streptomyces</taxon>
    </lineage>
</organism>
<dbReference type="SUPFAM" id="SSF46689">
    <property type="entry name" value="Homeodomain-like"/>
    <property type="match status" value="1"/>
</dbReference>
<evidence type="ECO:0000313" key="6">
    <source>
        <dbReference type="Proteomes" id="UP000327294"/>
    </source>
</evidence>
<dbReference type="PANTHER" id="PTHR46889">
    <property type="entry name" value="TRANSPOSASE INSF FOR INSERTION SEQUENCE IS3B-RELATED"/>
    <property type="match status" value="1"/>
</dbReference>
<dbReference type="AlphaFoldDB" id="A0A5P8KI54"/>
<dbReference type="NCBIfam" id="NF033516">
    <property type="entry name" value="transpos_IS3"/>
    <property type="match status" value="1"/>
</dbReference>
<dbReference type="InterPro" id="IPR012337">
    <property type="entry name" value="RNaseH-like_sf"/>
</dbReference>
<evidence type="ECO:0000259" key="3">
    <source>
        <dbReference type="PROSITE" id="PS50994"/>
    </source>
</evidence>
<evidence type="ECO:0000256" key="1">
    <source>
        <dbReference type="ARBA" id="ARBA00002286"/>
    </source>
</evidence>
<dbReference type="PANTHER" id="PTHR46889:SF4">
    <property type="entry name" value="TRANSPOSASE INSO FOR INSERTION SEQUENCE ELEMENT IS911B-RELATED"/>
    <property type="match status" value="1"/>
</dbReference>
<keyword evidence="2" id="KW-0175">Coiled coil</keyword>
<evidence type="ECO:0000313" key="5">
    <source>
        <dbReference type="EMBL" id="QFR02278.1"/>
    </source>
</evidence>
<gene>
    <name evidence="4" type="ORF">F9278_12590</name>
    <name evidence="5" type="ORF">F9278_45995</name>
</gene>
<dbReference type="InterPro" id="IPR001584">
    <property type="entry name" value="Integrase_cat-core"/>
</dbReference>
<evidence type="ECO:0000256" key="2">
    <source>
        <dbReference type="SAM" id="Coils"/>
    </source>
</evidence>
<dbReference type="InterPro" id="IPR050900">
    <property type="entry name" value="Transposase_IS3/IS150/IS904"/>
</dbReference>
<dbReference type="Gene3D" id="1.10.10.60">
    <property type="entry name" value="Homeodomain-like"/>
    <property type="match status" value="1"/>
</dbReference>
<dbReference type="EMBL" id="CP045096">
    <property type="protein sequence ID" value="QFR02278.1"/>
    <property type="molecule type" value="Genomic_DNA"/>
</dbReference>
<dbReference type="InterPro" id="IPR048020">
    <property type="entry name" value="Transpos_IS3"/>
</dbReference>
<dbReference type="GO" id="GO:0004803">
    <property type="term" value="F:transposase activity"/>
    <property type="evidence" value="ECO:0007669"/>
    <property type="project" value="InterPro"/>
</dbReference>
<dbReference type="InterPro" id="IPR036397">
    <property type="entry name" value="RNaseH_sf"/>
</dbReference>
<dbReference type="Pfam" id="PF13276">
    <property type="entry name" value="HTH_21"/>
    <property type="match status" value="1"/>
</dbReference>
<dbReference type="RefSeq" id="WP_152168406.1">
    <property type="nucleotide sequence ID" value="NZ_CP045096.1"/>
</dbReference>
<dbReference type="SUPFAM" id="SSF53098">
    <property type="entry name" value="Ribonuclease H-like"/>
    <property type="match status" value="1"/>
</dbReference>
<keyword evidence="6" id="KW-1185">Reference proteome</keyword>
<dbReference type="InterPro" id="IPR009057">
    <property type="entry name" value="Homeodomain-like_sf"/>
</dbReference>
<proteinExistence type="predicted"/>
<dbReference type="Pfam" id="PF00665">
    <property type="entry name" value="rve"/>
    <property type="match status" value="1"/>
</dbReference>
<dbReference type="KEGG" id="sphv:F9278_45995"/>
<dbReference type="Pfam" id="PF01527">
    <property type="entry name" value="HTH_Tnp_1"/>
    <property type="match status" value="1"/>
</dbReference>
<dbReference type="PROSITE" id="PS50994">
    <property type="entry name" value="INTEGRASE"/>
    <property type="match status" value="1"/>
</dbReference>
<evidence type="ECO:0000313" key="4">
    <source>
        <dbReference type="EMBL" id="QFQ96917.1"/>
    </source>
</evidence>
<accession>A0A5P8KI54</accession>
<dbReference type="GO" id="GO:0003677">
    <property type="term" value="F:DNA binding"/>
    <property type="evidence" value="ECO:0007669"/>
    <property type="project" value="InterPro"/>
</dbReference>
<dbReference type="Gene3D" id="3.30.420.10">
    <property type="entry name" value="Ribonuclease H-like superfamily/Ribonuclease H"/>
    <property type="match status" value="1"/>
</dbReference>
<dbReference type="GO" id="GO:0015074">
    <property type="term" value="P:DNA integration"/>
    <property type="evidence" value="ECO:0007669"/>
    <property type="project" value="InterPro"/>
</dbReference>
<reference evidence="5 6" key="1">
    <citation type="submission" date="2019-10" db="EMBL/GenBank/DDBJ databases">
        <title>Streptomyces sp. strain GY16 isolated from leaves of Broussonetia papyrifera.</title>
        <authorList>
            <person name="Mo P."/>
        </authorList>
    </citation>
    <scope>NUCLEOTIDE SEQUENCE [LARGE SCALE GENOMIC DNA]</scope>
    <source>
        <strain evidence="5 6">GY16</strain>
    </source>
</reference>
<feature type="domain" description="Integrase catalytic" evidence="3">
    <location>
        <begin position="234"/>
        <end position="399"/>
    </location>
</feature>